<organism evidence="1 2">
    <name type="scientific">Streptomyces bottropensis ATCC 25435</name>
    <dbReference type="NCBI Taxonomy" id="1054862"/>
    <lineage>
        <taxon>Bacteria</taxon>
        <taxon>Bacillati</taxon>
        <taxon>Actinomycetota</taxon>
        <taxon>Actinomycetes</taxon>
        <taxon>Kitasatosporales</taxon>
        <taxon>Streptomycetaceae</taxon>
        <taxon>Streptomyces</taxon>
    </lineage>
</organism>
<dbReference type="Proteomes" id="UP000030760">
    <property type="component" value="Unassembled WGS sequence"/>
</dbReference>
<accession>M3EW03</accession>
<sequence length="43" mass="4908">MHKPCLCMHFSSAFPHSLPHWTGHQQGRQRSVRKLDAGACIYS</sequence>
<name>M3EW03_9ACTN</name>
<reference evidence="2" key="1">
    <citation type="journal article" date="2013" name="Genome Announc.">
        <title>Draft Genome Sequence of Streptomyces bottropensis ATCC 25435, a Bottromycin-Producing Actinomycete.</title>
        <authorList>
            <person name="Zhang H."/>
            <person name="Zhou W."/>
            <person name="Zhuang Y."/>
            <person name="Liang X."/>
            <person name="Liu T."/>
        </authorList>
    </citation>
    <scope>NUCLEOTIDE SEQUENCE [LARGE SCALE GENOMIC DNA]</scope>
    <source>
        <strain evidence="2">ATCC 25435</strain>
    </source>
</reference>
<proteinExistence type="predicted"/>
<protein>
    <submittedName>
        <fullName evidence="1">Uncharacterized protein</fullName>
    </submittedName>
</protein>
<evidence type="ECO:0000313" key="2">
    <source>
        <dbReference type="Proteomes" id="UP000030760"/>
    </source>
</evidence>
<evidence type="ECO:0000313" key="1">
    <source>
        <dbReference type="EMBL" id="EMF53303.1"/>
    </source>
</evidence>
<gene>
    <name evidence="1" type="ORF">SBD_4849</name>
</gene>
<dbReference type="EMBL" id="KB405089">
    <property type="protein sequence ID" value="EMF53303.1"/>
    <property type="molecule type" value="Genomic_DNA"/>
</dbReference>
<dbReference type="AlphaFoldDB" id="M3EW03"/>